<evidence type="ECO:0000259" key="1">
    <source>
        <dbReference type="PROSITE" id="PS51272"/>
    </source>
</evidence>
<reference evidence="2 3" key="1">
    <citation type="journal article" date="2019" name="Int. J. Syst. Evol. Microbiol.">
        <title>The Global Catalogue of Microorganisms (GCM) 10K type strain sequencing project: providing services to taxonomists for standard genome sequencing and annotation.</title>
        <authorList>
            <consortium name="The Broad Institute Genomics Platform"/>
            <consortium name="The Broad Institute Genome Sequencing Center for Infectious Disease"/>
            <person name="Wu L."/>
            <person name="Ma J."/>
        </authorList>
    </citation>
    <scope>NUCLEOTIDE SEQUENCE [LARGE SCALE GENOMIC DNA]</scope>
    <source>
        <strain evidence="2 3">JCM 14735</strain>
    </source>
</reference>
<name>A0ABN2KMS8_9MICC</name>
<dbReference type="RefSeq" id="WP_344121936.1">
    <property type="nucleotide sequence ID" value="NZ_BAAAOA010000019.1"/>
</dbReference>
<keyword evidence="3" id="KW-1185">Reference proteome</keyword>
<organism evidence="2 3">
    <name type="scientific">Kocuria aegyptia</name>
    <dbReference type="NCBI Taxonomy" id="330943"/>
    <lineage>
        <taxon>Bacteria</taxon>
        <taxon>Bacillati</taxon>
        <taxon>Actinomycetota</taxon>
        <taxon>Actinomycetes</taxon>
        <taxon>Micrococcales</taxon>
        <taxon>Micrococcaceae</taxon>
        <taxon>Kocuria</taxon>
    </lineage>
</organism>
<proteinExistence type="predicted"/>
<dbReference type="InterPro" id="IPR001119">
    <property type="entry name" value="SLH_dom"/>
</dbReference>
<gene>
    <name evidence="2" type="ORF">GCM10009767_19130</name>
</gene>
<evidence type="ECO:0000313" key="3">
    <source>
        <dbReference type="Proteomes" id="UP001501204"/>
    </source>
</evidence>
<feature type="domain" description="SLH" evidence="1">
    <location>
        <begin position="47"/>
        <end position="107"/>
    </location>
</feature>
<dbReference type="Pfam" id="PF00395">
    <property type="entry name" value="SLH"/>
    <property type="match status" value="1"/>
</dbReference>
<comment type="caution">
    <text evidence="2">The sequence shown here is derived from an EMBL/GenBank/DDBJ whole genome shotgun (WGS) entry which is preliminary data.</text>
</comment>
<dbReference type="PROSITE" id="PS51272">
    <property type="entry name" value="SLH"/>
    <property type="match status" value="1"/>
</dbReference>
<evidence type="ECO:0000313" key="2">
    <source>
        <dbReference type="EMBL" id="GAA1760164.1"/>
    </source>
</evidence>
<sequence>MADNGISYGWGTGTGQKQYRPGTAVTRDVMAAFLYRTAGSPAFTPPTASPFVDVPTTHGFYKEIAWMADNGISYGWGTGTGQKQYRPGTAVTRDVMAAFLYRLNAGL</sequence>
<dbReference type="Proteomes" id="UP001501204">
    <property type="component" value="Unassembled WGS sequence"/>
</dbReference>
<accession>A0ABN2KMS8</accession>
<dbReference type="EMBL" id="BAAAOA010000019">
    <property type="protein sequence ID" value="GAA1760164.1"/>
    <property type="molecule type" value="Genomic_DNA"/>
</dbReference>
<protein>
    <recommendedName>
        <fullName evidence="1">SLH domain-containing protein</fullName>
    </recommendedName>
</protein>